<feature type="compositionally biased region" description="Polar residues" evidence="1">
    <location>
        <begin position="93"/>
        <end position="106"/>
    </location>
</feature>
<feature type="region of interest" description="Disordered" evidence="1">
    <location>
        <begin position="87"/>
        <end position="223"/>
    </location>
</feature>
<dbReference type="GeneID" id="27708999"/>
<evidence type="ECO:0000313" key="2">
    <source>
        <dbReference type="EMBL" id="KIY00590.1"/>
    </source>
</evidence>
<dbReference type="EMBL" id="KN848066">
    <property type="protein sequence ID" value="KIY00590.1"/>
    <property type="molecule type" value="Genomic_DNA"/>
</dbReference>
<feature type="compositionally biased region" description="Polar residues" evidence="1">
    <location>
        <begin position="134"/>
        <end position="155"/>
    </location>
</feature>
<name>A0A0D2KBW6_9EURO</name>
<evidence type="ECO:0000256" key="1">
    <source>
        <dbReference type="SAM" id="MobiDB-lite"/>
    </source>
</evidence>
<gene>
    <name evidence="2" type="ORF">Z520_03253</name>
</gene>
<reference evidence="2 3" key="1">
    <citation type="submission" date="2015-01" db="EMBL/GenBank/DDBJ databases">
        <title>The Genome Sequence of Fonsecaea multimorphosa CBS 102226.</title>
        <authorList>
            <consortium name="The Broad Institute Genomics Platform"/>
            <person name="Cuomo C."/>
            <person name="de Hoog S."/>
            <person name="Gorbushina A."/>
            <person name="Stielow B."/>
            <person name="Teixiera M."/>
            <person name="Abouelleil A."/>
            <person name="Chapman S.B."/>
            <person name="Priest M."/>
            <person name="Young S.K."/>
            <person name="Wortman J."/>
            <person name="Nusbaum C."/>
            <person name="Birren B."/>
        </authorList>
    </citation>
    <scope>NUCLEOTIDE SEQUENCE [LARGE SCALE GENOMIC DNA]</scope>
    <source>
        <strain evidence="2 3">CBS 102226</strain>
    </source>
</reference>
<keyword evidence="3" id="KW-1185">Reference proteome</keyword>
<dbReference type="VEuPathDB" id="FungiDB:Z520_03253"/>
<dbReference type="OrthoDB" id="4157873at2759"/>
<sequence length="294" mass="32348">MDLANRLSGLDMHLYNAEDGPYQSDPTTGADGEWEVVSQHPEWDFIPRGNVQNPRGVPQREALLHTGWVACEKGLNGEVHMFESLPAEDRDASSTSTEEGDQTSVSRPRPAERDTTRAGARPDARTAWQKTDDSTSGVRVVDSQTPPSGLSPSRQSYERVRPVNKARAHALRLTADDEARGGQKPHAPPSIPIRISTSSGSRIAKPTRNPNINRPLSPDEKELPFLTARPAAAGAGSMSRHKHCQIAAQLREQAGEEQAALRAEQRRMDARLERSERAVTNWYGLPHGQTGHFH</sequence>
<feature type="compositionally biased region" description="Basic and acidic residues" evidence="1">
    <location>
        <begin position="109"/>
        <end position="124"/>
    </location>
</feature>
<dbReference type="Proteomes" id="UP000053411">
    <property type="component" value="Unassembled WGS sequence"/>
</dbReference>
<organism evidence="2 3">
    <name type="scientific">Fonsecaea multimorphosa CBS 102226</name>
    <dbReference type="NCBI Taxonomy" id="1442371"/>
    <lineage>
        <taxon>Eukaryota</taxon>
        <taxon>Fungi</taxon>
        <taxon>Dikarya</taxon>
        <taxon>Ascomycota</taxon>
        <taxon>Pezizomycotina</taxon>
        <taxon>Eurotiomycetes</taxon>
        <taxon>Chaetothyriomycetidae</taxon>
        <taxon>Chaetothyriales</taxon>
        <taxon>Herpotrichiellaceae</taxon>
        <taxon>Fonsecaea</taxon>
    </lineage>
</organism>
<dbReference type="AlphaFoldDB" id="A0A0D2KBW6"/>
<feature type="compositionally biased region" description="Low complexity" evidence="1">
    <location>
        <begin position="192"/>
        <end position="203"/>
    </location>
</feature>
<accession>A0A0D2KBW6</accession>
<proteinExistence type="predicted"/>
<dbReference type="RefSeq" id="XP_016634712.1">
    <property type="nucleotide sequence ID" value="XM_016773766.1"/>
</dbReference>
<evidence type="ECO:0000313" key="3">
    <source>
        <dbReference type="Proteomes" id="UP000053411"/>
    </source>
</evidence>
<protein>
    <submittedName>
        <fullName evidence="2">Uncharacterized protein</fullName>
    </submittedName>
</protein>